<dbReference type="Proteomes" id="UP000468687">
    <property type="component" value="Unassembled WGS sequence"/>
</dbReference>
<dbReference type="InterPro" id="IPR036378">
    <property type="entry name" value="FAS1_dom_sf"/>
</dbReference>
<dbReference type="PANTHER" id="PTHR10900">
    <property type="entry name" value="PERIOSTIN-RELATED"/>
    <property type="match status" value="1"/>
</dbReference>
<feature type="chain" id="PRO_5027110797" evidence="2">
    <location>
        <begin position="29"/>
        <end position="234"/>
    </location>
</feature>
<name>A0A6P0HMR5_9ACTN</name>
<dbReference type="InterPro" id="IPR000782">
    <property type="entry name" value="FAS1_domain"/>
</dbReference>
<dbReference type="SMART" id="SM00554">
    <property type="entry name" value="FAS1"/>
    <property type="match status" value="1"/>
</dbReference>
<dbReference type="InterPro" id="IPR050904">
    <property type="entry name" value="Adhesion/Biosynth-related"/>
</dbReference>
<dbReference type="GO" id="GO:0031012">
    <property type="term" value="C:extracellular matrix"/>
    <property type="evidence" value="ECO:0007669"/>
    <property type="project" value="TreeGrafter"/>
</dbReference>
<dbReference type="PANTHER" id="PTHR10900:SF77">
    <property type="entry name" value="FI19380P1"/>
    <property type="match status" value="1"/>
</dbReference>
<dbReference type="RefSeq" id="WP_163773427.1">
    <property type="nucleotide sequence ID" value="NZ_JAAGXA010000012.1"/>
</dbReference>
<dbReference type="GO" id="GO:0050839">
    <property type="term" value="F:cell adhesion molecule binding"/>
    <property type="evidence" value="ECO:0007669"/>
    <property type="project" value="TreeGrafter"/>
</dbReference>
<evidence type="ECO:0000256" key="2">
    <source>
        <dbReference type="SAM" id="SignalP"/>
    </source>
</evidence>
<evidence type="ECO:0000256" key="1">
    <source>
        <dbReference type="SAM" id="MobiDB-lite"/>
    </source>
</evidence>
<dbReference type="PROSITE" id="PS51257">
    <property type="entry name" value="PROKAR_LIPOPROTEIN"/>
    <property type="match status" value="1"/>
</dbReference>
<feature type="region of interest" description="Disordered" evidence="1">
    <location>
        <begin position="29"/>
        <end position="71"/>
    </location>
</feature>
<dbReference type="GO" id="GO:0007155">
    <property type="term" value="P:cell adhesion"/>
    <property type="evidence" value="ECO:0007669"/>
    <property type="project" value="TreeGrafter"/>
</dbReference>
<gene>
    <name evidence="4" type="ORF">G3T38_16575</name>
</gene>
<reference evidence="4 5" key="1">
    <citation type="journal article" date="2014" name="Int. J. Syst. Evol. Microbiol.">
        <title>Nocardioides zeae sp. nov., isolated from the stem of Zea mays.</title>
        <authorList>
            <person name="Glaeser S.P."/>
            <person name="McInroy J.A."/>
            <person name="Busse H.J."/>
            <person name="Kampfer P."/>
        </authorList>
    </citation>
    <scope>NUCLEOTIDE SEQUENCE [LARGE SCALE GENOMIC DNA]</scope>
    <source>
        <strain evidence="4 5">JCM 30728</strain>
    </source>
</reference>
<evidence type="ECO:0000259" key="3">
    <source>
        <dbReference type="PROSITE" id="PS50213"/>
    </source>
</evidence>
<dbReference type="SUPFAM" id="SSF82153">
    <property type="entry name" value="FAS1 domain"/>
    <property type="match status" value="1"/>
</dbReference>
<dbReference type="Pfam" id="PF02469">
    <property type="entry name" value="Fasciclin"/>
    <property type="match status" value="1"/>
</dbReference>
<dbReference type="EMBL" id="JAAGXA010000012">
    <property type="protein sequence ID" value="NEN79886.1"/>
    <property type="molecule type" value="Genomic_DNA"/>
</dbReference>
<protein>
    <submittedName>
        <fullName evidence="4">Fasciclin domain-containing protein</fullName>
    </submittedName>
</protein>
<dbReference type="GO" id="GO:0005615">
    <property type="term" value="C:extracellular space"/>
    <property type="evidence" value="ECO:0007669"/>
    <property type="project" value="TreeGrafter"/>
</dbReference>
<feature type="domain" description="FAS1" evidence="3">
    <location>
        <begin position="94"/>
        <end position="227"/>
    </location>
</feature>
<evidence type="ECO:0000313" key="4">
    <source>
        <dbReference type="EMBL" id="NEN79886.1"/>
    </source>
</evidence>
<keyword evidence="2" id="KW-0732">Signal</keyword>
<accession>A0A6P0HMR5</accession>
<keyword evidence="5" id="KW-1185">Reference proteome</keyword>
<evidence type="ECO:0000313" key="5">
    <source>
        <dbReference type="Proteomes" id="UP000468687"/>
    </source>
</evidence>
<dbReference type="PROSITE" id="PS50213">
    <property type="entry name" value="FAS1"/>
    <property type="match status" value="1"/>
</dbReference>
<feature type="signal peptide" evidence="2">
    <location>
        <begin position="1"/>
        <end position="28"/>
    </location>
</feature>
<proteinExistence type="predicted"/>
<sequence length="234" mass="23463">MKTLNRRSTVRRASGIAALALTMSVGLAACGDDSSDDSNDGTSSPSADESSDTGMSDDPSMGESSDGAMEDTTFGEACDQIPASGAGSLDGMTVDPVATAASNNPLLTQLVGAVGLVPGLADTLNSAEALTVFAPYDPAFEAIDPATMESLTADPEALGAILGYHVLPERLEPDEIAGTYASFAGPEVTVEGDSSGMTVGAEGTEATVLCGGIQTANATVYVIDSVLMPPATTE</sequence>
<dbReference type="GO" id="GO:0030198">
    <property type="term" value="P:extracellular matrix organization"/>
    <property type="evidence" value="ECO:0007669"/>
    <property type="project" value="TreeGrafter"/>
</dbReference>
<dbReference type="Gene3D" id="2.30.180.10">
    <property type="entry name" value="FAS1 domain"/>
    <property type="match status" value="1"/>
</dbReference>
<organism evidence="4 5">
    <name type="scientific">Nocardioides zeae</name>
    <dbReference type="NCBI Taxonomy" id="1457234"/>
    <lineage>
        <taxon>Bacteria</taxon>
        <taxon>Bacillati</taxon>
        <taxon>Actinomycetota</taxon>
        <taxon>Actinomycetes</taxon>
        <taxon>Propionibacteriales</taxon>
        <taxon>Nocardioidaceae</taxon>
        <taxon>Nocardioides</taxon>
    </lineage>
</organism>
<dbReference type="AlphaFoldDB" id="A0A6P0HMR5"/>
<comment type="caution">
    <text evidence="4">The sequence shown here is derived from an EMBL/GenBank/DDBJ whole genome shotgun (WGS) entry which is preliminary data.</text>
</comment>